<accession>A0ABR4DYG8</accession>
<evidence type="ECO:0000313" key="1">
    <source>
        <dbReference type="EMBL" id="KAL2275209.1"/>
    </source>
</evidence>
<proteinExistence type="predicted"/>
<dbReference type="Proteomes" id="UP001600888">
    <property type="component" value="Unassembled WGS sequence"/>
</dbReference>
<evidence type="ECO:0000313" key="2">
    <source>
        <dbReference type="Proteomes" id="UP001600888"/>
    </source>
</evidence>
<gene>
    <name evidence="1" type="ORF">FJTKL_02433</name>
</gene>
<reference evidence="1 2" key="1">
    <citation type="submission" date="2024-03" db="EMBL/GenBank/DDBJ databases">
        <title>A high-quality draft genome sequence of Diaporthe vaccinii, a causative agent of upright dieback and viscid rot disease in cranberry plants.</title>
        <authorList>
            <person name="Sarrasin M."/>
            <person name="Lang B.F."/>
            <person name="Burger G."/>
        </authorList>
    </citation>
    <scope>NUCLEOTIDE SEQUENCE [LARGE SCALE GENOMIC DNA]</scope>
    <source>
        <strain evidence="1 2">IS7</strain>
    </source>
</reference>
<protein>
    <submittedName>
        <fullName evidence="1">Uncharacterized protein</fullName>
    </submittedName>
</protein>
<sequence>MSQGSHLNEIVSAWIAGRTHERACPHLVTDSVLIDGQFAFKALSDTIVCQSASQCLYCKQSRSHRQPTAFT</sequence>
<organism evidence="1 2">
    <name type="scientific">Diaporthe vaccinii</name>
    <dbReference type="NCBI Taxonomy" id="105482"/>
    <lineage>
        <taxon>Eukaryota</taxon>
        <taxon>Fungi</taxon>
        <taxon>Dikarya</taxon>
        <taxon>Ascomycota</taxon>
        <taxon>Pezizomycotina</taxon>
        <taxon>Sordariomycetes</taxon>
        <taxon>Sordariomycetidae</taxon>
        <taxon>Diaporthales</taxon>
        <taxon>Diaporthaceae</taxon>
        <taxon>Diaporthe</taxon>
        <taxon>Diaporthe eres species complex</taxon>
    </lineage>
</organism>
<comment type="caution">
    <text evidence="1">The sequence shown here is derived from an EMBL/GenBank/DDBJ whole genome shotgun (WGS) entry which is preliminary data.</text>
</comment>
<name>A0ABR4DYG8_9PEZI</name>
<dbReference type="EMBL" id="JBAWTH010000140">
    <property type="protein sequence ID" value="KAL2275209.1"/>
    <property type="molecule type" value="Genomic_DNA"/>
</dbReference>
<keyword evidence="2" id="KW-1185">Reference proteome</keyword>